<dbReference type="PANTHER" id="PTHR12599">
    <property type="entry name" value="PTERIN-4-ALPHA-CARBINOLAMINE DEHYDRATASE"/>
    <property type="match status" value="1"/>
</dbReference>
<dbReference type="Pfam" id="PF01329">
    <property type="entry name" value="Pterin_4a"/>
    <property type="match status" value="1"/>
</dbReference>
<gene>
    <name evidence="5" type="ORF">IQ05_00360</name>
</gene>
<dbReference type="Gene3D" id="3.30.1360.20">
    <property type="entry name" value="Transcriptional coactivator/pterin dehydratase"/>
    <property type="match status" value="1"/>
</dbReference>
<evidence type="ECO:0000313" key="5">
    <source>
        <dbReference type="EMBL" id="TWI02130.1"/>
    </source>
</evidence>
<comment type="similarity">
    <text evidence="2 4">Belongs to the pterin-4-alpha-carbinolamine dehydratase family.</text>
</comment>
<evidence type="ECO:0000256" key="4">
    <source>
        <dbReference type="HAMAP-Rule" id="MF_00434"/>
    </source>
</evidence>
<comment type="catalytic activity">
    <reaction evidence="1 4">
        <text>(4aS,6R)-4a-hydroxy-L-erythro-5,6,7,8-tetrahydrobiopterin = (6R)-L-erythro-6,7-dihydrobiopterin + H2O</text>
        <dbReference type="Rhea" id="RHEA:11920"/>
        <dbReference type="ChEBI" id="CHEBI:15377"/>
        <dbReference type="ChEBI" id="CHEBI:15642"/>
        <dbReference type="ChEBI" id="CHEBI:43120"/>
        <dbReference type="EC" id="4.2.1.96"/>
    </reaction>
</comment>
<keyword evidence="6" id="KW-1185">Reference proteome</keyword>
<protein>
    <recommendedName>
        <fullName evidence="4">Putative pterin-4-alpha-carbinolamine dehydratase</fullName>
        <shortName evidence="4">PHS</shortName>
        <ecNumber evidence="4">4.2.1.96</ecNumber>
    </recommendedName>
    <alternativeName>
        <fullName evidence="4">4-alpha-hydroxy-tetrahydropterin dehydratase</fullName>
    </alternativeName>
    <alternativeName>
        <fullName evidence="4">Pterin carbinolamine dehydratase</fullName>
        <shortName evidence="4">PCD</shortName>
    </alternativeName>
</protein>
<evidence type="ECO:0000256" key="1">
    <source>
        <dbReference type="ARBA" id="ARBA00001554"/>
    </source>
</evidence>
<dbReference type="EMBL" id="VLKO01000002">
    <property type="protein sequence ID" value="TWI02130.1"/>
    <property type="molecule type" value="Genomic_DNA"/>
</dbReference>
<name>A0ABY3FLY4_9FLAO</name>
<dbReference type="InterPro" id="IPR036428">
    <property type="entry name" value="PCD_sf"/>
</dbReference>
<sequence>MKTYTETTIQNELVALQDWNFIENALEKKYVFKNFTQAMGFIVQVGIIATSFDHHPDWSNSYNKVHLKLSTHDAGGVTLKDIQLATAINAIL</sequence>
<comment type="caution">
    <text evidence="5">The sequence shown here is derived from an EMBL/GenBank/DDBJ whole genome shotgun (WGS) entry which is preliminary data.</text>
</comment>
<dbReference type="SUPFAM" id="SSF55248">
    <property type="entry name" value="PCD-like"/>
    <property type="match status" value="1"/>
</dbReference>
<keyword evidence="3 4" id="KW-0456">Lyase</keyword>
<dbReference type="EC" id="4.2.1.96" evidence="4"/>
<dbReference type="RefSeq" id="WP_144889227.1">
    <property type="nucleotide sequence ID" value="NZ_VLKO01000002.1"/>
</dbReference>
<organism evidence="5 6">
    <name type="scientific">Flavobacterium tiangeerense</name>
    <dbReference type="NCBI Taxonomy" id="459471"/>
    <lineage>
        <taxon>Bacteria</taxon>
        <taxon>Pseudomonadati</taxon>
        <taxon>Bacteroidota</taxon>
        <taxon>Flavobacteriia</taxon>
        <taxon>Flavobacteriales</taxon>
        <taxon>Flavobacteriaceae</taxon>
        <taxon>Flavobacterium</taxon>
    </lineage>
</organism>
<evidence type="ECO:0000256" key="2">
    <source>
        <dbReference type="ARBA" id="ARBA00006472"/>
    </source>
</evidence>
<dbReference type="PANTHER" id="PTHR12599:SF0">
    <property type="entry name" value="PTERIN-4-ALPHA-CARBINOLAMINE DEHYDRATASE"/>
    <property type="match status" value="1"/>
</dbReference>
<evidence type="ECO:0000313" key="6">
    <source>
        <dbReference type="Proteomes" id="UP000317519"/>
    </source>
</evidence>
<dbReference type="InterPro" id="IPR001533">
    <property type="entry name" value="Pterin_deHydtase"/>
</dbReference>
<dbReference type="HAMAP" id="MF_00434">
    <property type="entry name" value="Pterin_4_alpha"/>
    <property type="match status" value="1"/>
</dbReference>
<dbReference type="NCBIfam" id="NF002017">
    <property type="entry name" value="PRK00823.1-2"/>
    <property type="match status" value="1"/>
</dbReference>
<evidence type="ECO:0000256" key="3">
    <source>
        <dbReference type="ARBA" id="ARBA00023239"/>
    </source>
</evidence>
<dbReference type="Proteomes" id="UP000317519">
    <property type="component" value="Unassembled WGS sequence"/>
</dbReference>
<proteinExistence type="inferred from homology"/>
<reference evidence="5 6" key="1">
    <citation type="journal article" date="2015" name="Stand. Genomic Sci.">
        <title>Genomic Encyclopedia of Bacterial and Archaeal Type Strains, Phase III: the genomes of soil and plant-associated and newly described type strains.</title>
        <authorList>
            <person name="Whitman W.B."/>
            <person name="Woyke T."/>
            <person name="Klenk H.P."/>
            <person name="Zhou Y."/>
            <person name="Lilburn T.G."/>
            <person name="Beck B.J."/>
            <person name="De Vos P."/>
            <person name="Vandamme P."/>
            <person name="Eisen J.A."/>
            <person name="Garrity G."/>
            <person name="Hugenholtz P."/>
            <person name="Kyrpides N.C."/>
        </authorList>
    </citation>
    <scope>NUCLEOTIDE SEQUENCE [LARGE SCALE GENOMIC DNA]</scope>
    <source>
        <strain evidence="5 6">CGMCC 1.6847</strain>
    </source>
</reference>
<accession>A0ABY3FLY4</accession>